<dbReference type="Gene3D" id="3.40.50.740">
    <property type="match status" value="1"/>
</dbReference>
<dbReference type="InterPro" id="IPR050123">
    <property type="entry name" value="Prok_molybdopt-oxidoreductase"/>
</dbReference>
<dbReference type="InterPro" id="IPR009010">
    <property type="entry name" value="Asp_de-COase-like_dom_sf"/>
</dbReference>
<keyword evidence="5" id="KW-0500">Molybdenum</keyword>
<dbReference type="SUPFAM" id="SSF53706">
    <property type="entry name" value="Formate dehydrogenase/DMSO reductase, domains 1-3"/>
    <property type="match status" value="1"/>
</dbReference>
<evidence type="ECO:0000259" key="12">
    <source>
        <dbReference type="Pfam" id="PF01568"/>
    </source>
</evidence>
<evidence type="ECO:0000259" key="11">
    <source>
        <dbReference type="Pfam" id="PF00384"/>
    </source>
</evidence>
<dbReference type="PANTHER" id="PTHR43105:SF4">
    <property type="entry name" value="PROTEIN YDEP"/>
    <property type="match status" value="1"/>
</dbReference>
<dbReference type="PIRSF" id="PIRSF000144">
    <property type="entry name" value="CbbBc"/>
    <property type="match status" value="1"/>
</dbReference>
<keyword evidence="8" id="KW-0408">Iron</keyword>
<dbReference type="InterPro" id="IPR041953">
    <property type="entry name" value="YdeP_MopB"/>
</dbReference>
<dbReference type="Gene3D" id="3.40.228.10">
    <property type="entry name" value="Dimethylsulfoxide Reductase, domain 2"/>
    <property type="match status" value="1"/>
</dbReference>
<keyword evidence="9" id="KW-0411">Iron-sulfur</keyword>
<organism evidence="13 14">
    <name type="scientific">Pendulispora albinea</name>
    <dbReference type="NCBI Taxonomy" id="2741071"/>
    <lineage>
        <taxon>Bacteria</taxon>
        <taxon>Pseudomonadati</taxon>
        <taxon>Myxococcota</taxon>
        <taxon>Myxococcia</taxon>
        <taxon>Myxococcales</taxon>
        <taxon>Sorangiineae</taxon>
        <taxon>Pendulisporaceae</taxon>
        <taxon>Pendulispora</taxon>
    </lineage>
</organism>
<dbReference type="Pfam" id="PF00384">
    <property type="entry name" value="Molybdopterin"/>
    <property type="match status" value="1"/>
</dbReference>
<accession>A0ABZ2M7A3</accession>
<dbReference type="InterPro" id="IPR010046">
    <property type="entry name" value="Mopterin_OxRdtse_a_bac"/>
</dbReference>
<gene>
    <name evidence="13" type="ORF">LZC94_14180</name>
</gene>
<dbReference type="EMBL" id="CP089984">
    <property type="protein sequence ID" value="WXB18384.1"/>
    <property type="molecule type" value="Genomic_DNA"/>
</dbReference>
<dbReference type="InterPro" id="IPR006657">
    <property type="entry name" value="MoPterin_dinucl-bd_dom"/>
</dbReference>
<dbReference type="InterPro" id="IPR037951">
    <property type="entry name" value="MopB_CT_YdeP"/>
</dbReference>
<comment type="cofactor">
    <cofactor evidence="2">
        <name>[4Fe-4S] cluster</name>
        <dbReference type="ChEBI" id="CHEBI:49883"/>
    </cofactor>
</comment>
<evidence type="ECO:0000256" key="5">
    <source>
        <dbReference type="ARBA" id="ARBA00022505"/>
    </source>
</evidence>
<dbReference type="CDD" id="cd02767">
    <property type="entry name" value="MopB_ydeP"/>
    <property type="match status" value="1"/>
</dbReference>
<keyword evidence="14" id="KW-1185">Reference proteome</keyword>
<evidence type="ECO:0000256" key="4">
    <source>
        <dbReference type="ARBA" id="ARBA00022485"/>
    </source>
</evidence>
<evidence type="ECO:0000313" key="13">
    <source>
        <dbReference type="EMBL" id="WXB18384.1"/>
    </source>
</evidence>
<proteinExistence type="inferred from homology"/>
<evidence type="ECO:0000256" key="7">
    <source>
        <dbReference type="ARBA" id="ARBA00023002"/>
    </source>
</evidence>
<comment type="similarity">
    <text evidence="3">Belongs to the prokaryotic molybdopterin-containing oxidoreductase family.</text>
</comment>
<keyword evidence="4" id="KW-0004">4Fe-4S</keyword>
<evidence type="ECO:0000256" key="6">
    <source>
        <dbReference type="ARBA" id="ARBA00022723"/>
    </source>
</evidence>
<feature type="domain" description="Molybdopterin dinucleotide-binding" evidence="12">
    <location>
        <begin position="684"/>
        <end position="785"/>
    </location>
</feature>
<protein>
    <submittedName>
        <fullName evidence="13">FdhF/YdeP family oxidoreductase</fullName>
    </submittedName>
</protein>
<keyword evidence="6" id="KW-0479">Metal-binding</keyword>
<dbReference type="RefSeq" id="WP_394828015.1">
    <property type="nucleotide sequence ID" value="NZ_CP089984.1"/>
</dbReference>
<evidence type="ECO:0000256" key="2">
    <source>
        <dbReference type="ARBA" id="ARBA00001966"/>
    </source>
</evidence>
<dbReference type="CDD" id="cd02787">
    <property type="entry name" value="MopB_CT_ydeP"/>
    <property type="match status" value="1"/>
</dbReference>
<evidence type="ECO:0000256" key="1">
    <source>
        <dbReference type="ARBA" id="ARBA00001942"/>
    </source>
</evidence>
<dbReference type="NCBIfam" id="TIGR01701">
    <property type="entry name" value="Fdhalpha-like"/>
    <property type="match status" value="1"/>
</dbReference>
<dbReference type="SUPFAM" id="SSF50692">
    <property type="entry name" value="ADC-like"/>
    <property type="match status" value="1"/>
</dbReference>
<evidence type="ECO:0000313" key="14">
    <source>
        <dbReference type="Proteomes" id="UP001370348"/>
    </source>
</evidence>
<reference evidence="13 14" key="1">
    <citation type="submission" date="2021-12" db="EMBL/GenBank/DDBJ databases">
        <title>Discovery of the Pendulisporaceae a myxobacterial family with distinct sporulation behavior and unique specialized metabolism.</title>
        <authorList>
            <person name="Garcia R."/>
            <person name="Popoff A."/>
            <person name="Bader C.D."/>
            <person name="Loehr J."/>
            <person name="Walesch S."/>
            <person name="Walt C."/>
            <person name="Boldt J."/>
            <person name="Bunk B."/>
            <person name="Haeckl F.J.F.P.J."/>
            <person name="Gunesch A.P."/>
            <person name="Birkelbach J."/>
            <person name="Nuebel U."/>
            <person name="Pietschmann T."/>
            <person name="Bach T."/>
            <person name="Mueller R."/>
        </authorList>
    </citation>
    <scope>NUCLEOTIDE SEQUENCE [LARGE SCALE GENOMIC DNA]</scope>
    <source>
        <strain evidence="13 14">MSr11954</strain>
    </source>
</reference>
<dbReference type="InterPro" id="IPR006656">
    <property type="entry name" value="Mopterin_OxRdtase"/>
</dbReference>
<feature type="region of interest" description="Disordered" evidence="10">
    <location>
        <begin position="1"/>
        <end position="34"/>
    </location>
</feature>
<comment type="cofactor">
    <cofactor evidence="1">
        <name>Mo-bis(molybdopterin guanine dinucleotide)</name>
        <dbReference type="ChEBI" id="CHEBI:60539"/>
    </cofactor>
</comment>
<evidence type="ECO:0000256" key="3">
    <source>
        <dbReference type="ARBA" id="ARBA00010312"/>
    </source>
</evidence>
<keyword evidence="7" id="KW-0560">Oxidoreductase</keyword>
<dbReference type="PANTHER" id="PTHR43105">
    <property type="entry name" value="RESPIRATORY NITRATE REDUCTASE"/>
    <property type="match status" value="1"/>
</dbReference>
<feature type="domain" description="Molybdopterin oxidoreductase" evidence="11">
    <location>
        <begin position="150"/>
        <end position="534"/>
    </location>
</feature>
<evidence type="ECO:0000256" key="8">
    <source>
        <dbReference type="ARBA" id="ARBA00023004"/>
    </source>
</evidence>
<evidence type="ECO:0000256" key="10">
    <source>
        <dbReference type="SAM" id="MobiDB-lite"/>
    </source>
</evidence>
<dbReference type="Proteomes" id="UP001370348">
    <property type="component" value="Chromosome"/>
</dbReference>
<evidence type="ECO:0000256" key="9">
    <source>
        <dbReference type="ARBA" id="ARBA00023014"/>
    </source>
</evidence>
<sequence>MSSKDDQPKSEAALSSELATRERDPQASFALLGETPEEVGPLTISVDRRSKKAAGLPAIVQTMKFGVREMGVVRTLRTFLEINKEDGFDCQSCAWPSPDDKRKIAEFCENGAKAMADELTRKKVEPSFFAEHSIAELLEQSDYWLNAQGRLTQPMIKREGGTHFEPITWGDAFERIGEKLRALSDPNEAIFYTSGKTVNEAAFLFQLLARQFGTNNLPDCSNMCHEASGAALNDTIGLGKGTIKLEDFDHSDTILILGNNPGTNHPRMLTSLEAAKHRGATIVSINPMPETGLMRVVNPNPQDYSNPLELPFALLGDGTQLTDLYVPVRVNGDAALLQGVMKLLVERDRRAPGTVIDRAFIAEHTSGWDAFAAGLDAATWEEITESSGVDRAMIEALADIVGRAKRMIVLWCLGLTQHPNGVDNVRQVVNLLLLGGHIGRPGAGPCCVRGHSNVQGDRTMGIWEHPKEPFLAALDAEMGIRSPRAPGYNVVETLHALHDGRAKVFFAISGNLFSAAPDTHYTAEAFKRCPVVVHVSTKLHRGHLLGGKESILLPCLGRAEREMHGGQVQLSSVEDSMGIVNPTRGREAPISSHLLSDTEIIVRIAQATFGKAGPVDWARLLDHDRVRDHIERVIPGFEDFNARLRKGYFYLPNAPRDRVFRTSTGKAKFSTCGIPKHDLAPGELLMTTVRSHDQFNTVVYGLNDRYRGVWGGRRVIFVNPLDLRELGLTDGQWVDITSHFEGETRTAVRFRAIAYPIARRSAASYYPEANVLVAVRAVARECNQPAQKCVRITLRASEQRELGDAPAARMLGP</sequence>
<name>A0ABZ2M7A3_9BACT</name>
<dbReference type="Pfam" id="PF01568">
    <property type="entry name" value="Molydop_binding"/>
    <property type="match status" value="1"/>
</dbReference>